<sequence length="207" mass="22158">MSDEQPWRPATLPSPLEAGIAARTDASGRLTLRSDSNMFWGHVVAWLLLAVAVGANNRSGLSGPDALTVGQAVLVAACLFVTSLAALMVFGRPHVTVADRWVTVRNPLRTYRMDISTLESLDEGFWGFPLLRLRGGRSLRVFGLGESSNESMQGGGDGAVILRSLISQEEAGTPAVQQESGHWSLMSGSLILLLLGWLAYVLAVTLL</sequence>
<dbReference type="RefSeq" id="WP_147063911.1">
    <property type="nucleotide sequence ID" value="NZ_BAABDN010000001.1"/>
</dbReference>
<evidence type="ECO:0000313" key="3">
    <source>
        <dbReference type="Proteomes" id="UP000321793"/>
    </source>
</evidence>
<evidence type="ECO:0000256" key="1">
    <source>
        <dbReference type="SAM" id="Phobius"/>
    </source>
</evidence>
<keyword evidence="1" id="KW-1133">Transmembrane helix</keyword>
<organism evidence="2 3">
    <name type="scientific">Knoellia locipacati</name>
    <dbReference type="NCBI Taxonomy" id="882824"/>
    <lineage>
        <taxon>Bacteria</taxon>
        <taxon>Bacillati</taxon>
        <taxon>Actinomycetota</taxon>
        <taxon>Actinomycetes</taxon>
        <taxon>Micrococcales</taxon>
        <taxon>Intrasporangiaceae</taxon>
        <taxon>Knoellia</taxon>
    </lineage>
</organism>
<feature type="transmembrane region" description="Helical" evidence="1">
    <location>
        <begin position="69"/>
        <end position="90"/>
    </location>
</feature>
<dbReference type="Proteomes" id="UP000321793">
    <property type="component" value="Unassembled WGS sequence"/>
</dbReference>
<name>A0A512SZZ2_9MICO</name>
<reference evidence="2 3" key="1">
    <citation type="submission" date="2019-07" db="EMBL/GenBank/DDBJ databases">
        <title>Whole genome shotgun sequence of Knoellia locipacati NBRC 109775.</title>
        <authorList>
            <person name="Hosoyama A."/>
            <person name="Uohara A."/>
            <person name="Ohji S."/>
            <person name="Ichikawa N."/>
        </authorList>
    </citation>
    <scope>NUCLEOTIDE SEQUENCE [LARGE SCALE GENOMIC DNA]</scope>
    <source>
        <strain evidence="2 3">NBRC 109775</strain>
    </source>
</reference>
<accession>A0A512SZZ2</accession>
<keyword evidence="3" id="KW-1185">Reference proteome</keyword>
<keyword evidence="1" id="KW-0472">Membrane</keyword>
<dbReference type="EMBL" id="BKBA01000006">
    <property type="protein sequence ID" value="GEQ13548.1"/>
    <property type="molecule type" value="Genomic_DNA"/>
</dbReference>
<feature type="transmembrane region" description="Helical" evidence="1">
    <location>
        <begin position="39"/>
        <end position="57"/>
    </location>
</feature>
<dbReference type="AlphaFoldDB" id="A0A512SZZ2"/>
<proteinExistence type="predicted"/>
<comment type="caution">
    <text evidence="2">The sequence shown here is derived from an EMBL/GenBank/DDBJ whole genome shotgun (WGS) entry which is preliminary data.</text>
</comment>
<gene>
    <name evidence="2" type="ORF">KLO01_15950</name>
</gene>
<keyword evidence="1" id="KW-0812">Transmembrane</keyword>
<protein>
    <submittedName>
        <fullName evidence="2">Uncharacterized protein</fullName>
    </submittedName>
</protein>
<feature type="transmembrane region" description="Helical" evidence="1">
    <location>
        <begin position="183"/>
        <end position="203"/>
    </location>
</feature>
<evidence type="ECO:0000313" key="2">
    <source>
        <dbReference type="EMBL" id="GEQ13548.1"/>
    </source>
</evidence>